<sequence length="391" mass="42369">MAPHGGHIRASHSPTHNTRIEQTDKAHQGTAYSPCFFFFSLFSSSSPTPSALNRPLPAPASKHLSLPPPQARRLRDAIHSSLASKKEPSAEYFALQGRYPPRTKPCCLLEAPGKLNANSKNLDKAILYHKRKDGAWHDPDRPEPEPGQRNPQPNPLGPPKAERCSALSGPGFGSLLFGAAPVVLQPPSKTLETLVLDLATLESGHSYWLVETPHDPAPSSQLCLPPAPAPARTPAPAGGVARTLRWDSIGLDEFLAGLTSRHHLTTLDPDIVHQSEGHSTPEGAGVRRRHDSINSDALAIYLESATPQRVKILTKQMTATTLCRSSAKAGVSARIHLNGKAYLEMCGRLYFFTHLTQSALRISSLPDRYGYLALVPVLAYTTNTDTDTETP</sequence>
<proteinExistence type="predicted"/>
<name>A0A9Q8SW28_9PEZI</name>
<feature type="region of interest" description="Disordered" evidence="1">
    <location>
        <begin position="132"/>
        <end position="164"/>
    </location>
</feature>
<reference evidence="2" key="1">
    <citation type="journal article" date="2021" name="Mol. Plant Microbe Interact.">
        <title>Complete Genome Sequence of the Plant-Pathogenic Fungus Colletotrichum lupini.</title>
        <authorList>
            <person name="Baroncelli R."/>
            <person name="Pensec F."/>
            <person name="Da Lio D."/>
            <person name="Boufleur T."/>
            <person name="Vicente I."/>
            <person name="Sarrocco S."/>
            <person name="Picot A."/>
            <person name="Baraldi E."/>
            <person name="Sukno S."/>
            <person name="Thon M."/>
            <person name="Le Floch G."/>
        </authorList>
    </citation>
    <scope>NUCLEOTIDE SEQUENCE</scope>
    <source>
        <strain evidence="2">IMI 504893</strain>
    </source>
</reference>
<protein>
    <submittedName>
        <fullName evidence="2">Uncharacterized protein</fullName>
    </submittedName>
</protein>
<gene>
    <name evidence="2" type="ORF">CLUP02_10155</name>
</gene>
<keyword evidence="3" id="KW-1185">Reference proteome</keyword>
<organism evidence="2 3">
    <name type="scientific">Colletotrichum lupini</name>
    <dbReference type="NCBI Taxonomy" id="145971"/>
    <lineage>
        <taxon>Eukaryota</taxon>
        <taxon>Fungi</taxon>
        <taxon>Dikarya</taxon>
        <taxon>Ascomycota</taxon>
        <taxon>Pezizomycotina</taxon>
        <taxon>Sordariomycetes</taxon>
        <taxon>Hypocreomycetidae</taxon>
        <taxon>Glomerellales</taxon>
        <taxon>Glomerellaceae</taxon>
        <taxon>Colletotrichum</taxon>
        <taxon>Colletotrichum acutatum species complex</taxon>
    </lineage>
</organism>
<feature type="compositionally biased region" description="Basic residues" evidence="1">
    <location>
        <begin position="1"/>
        <end position="10"/>
    </location>
</feature>
<evidence type="ECO:0000313" key="2">
    <source>
        <dbReference type="EMBL" id="UQC84659.1"/>
    </source>
</evidence>
<feature type="compositionally biased region" description="Basic and acidic residues" evidence="1">
    <location>
        <begin position="133"/>
        <end position="146"/>
    </location>
</feature>
<dbReference type="RefSeq" id="XP_049146276.1">
    <property type="nucleotide sequence ID" value="XM_049289131.1"/>
</dbReference>
<feature type="region of interest" description="Disordered" evidence="1">
    <location>
        <begin position="49"/>
        <end position="72"/>
    </location>
</feature>
<dbReference type="KEGG" id="clup:CLUP02_10155"/>
<dbReference type="Proteomes" id="UP000830671">
    <property type="component" value="Chromosome 5"/>
</dbReference>
<feature type="region of interest" description="Disordered" evidence="1">
    <location>
        <begin position="1"/>
        <end position="25"/>
    </location>
</feature>
<dbReference type="EMBL" id="CP019477">
    <property type="protein sequence ID" value="UQC84659.1"/>
    <property type="molecule type" value="Genomic_DNA"/>
</dbReference>
<evidence type="ECO:0000313" key="3">
    <source>
        <dbReference type="Proteomes" id="UP000830671"/>
    </source>
</evidence>
<dbReference type="GeneID" id="73344141"/>
<evidence type="ECO:0000256" key="1">
    <source>
        <dbReference type="SAM" id="MobiDB-lite"/>
    </source>
</evidence>
<dbReference type="AlphaFoldDB" id="A0A9Q8SW28"/>
<accession>A0A9Q8SW28</accession>